<evidence type="ECO:0000313" key="2">
    <source>
        <dbReference type="EMBL" id="GAA2006727.1"/>
    </source>
</evidence>
<feature type="compositionally biased region" description="Basic residues" evidence="1">
    <location>
        <begin position="33"/>
        <end position="43"/>
    </location>
</feature>
<accession>A0ABN2TF13</accession>
<dbReference type="EMBL" id="BAAAQM010000093">
    <property type="protein sequence ID" value="GAA2006727.1"/>
    <property type="molecule type" value="Genomic_DNA"/>
</dbReference>
<comment type="caution">
    <text evidence="2">The sequence shown here is derived from an EMBL/GenBank/DDBJ whole genome shotgun (WGS) entry which is preliminary data.</text>
</comment>
<gene>
    <name evidence="2" type="ORF">GCM10009838_86280</name>
</gene>
<feature type="compositionally biased region" description="Low complexity" evidence="1">
    <location>
        <begin position="22"/>
        <end position="32"/>
    </location>
</feature>
<keyword evidence="3" id="KW-1185">Reference proteome</keyword>
<dbReference type="Proteomes" id="UP001499854">
    <property type="component" value="Unassembled WGS sequence"/>
</dbReference>
<name>A0ABN2TF13_9ACTN</name>
<feature type="region of interest" description="Disordered" evidence="1">
    <location>
        <begin position="1"/>
        <end position="50"/>
    </location>
</feature>
<sequence>MTAYGDTGDIFSTRADPRRATGRTVTTVVGSRRQVRVRKSSSRKLRDLPELDLRTPSGRLLPF</sequence>
<evidence type="ECO:0000313" key="3">
    <source>
        <dbReference type="Proteomes" id="UP001499854"/>
    </source>
</evidence>
<proteinExistence type="predicted"/>
<dbReference type="RefSeq" id="WP_344663038.1">
    <property type="nucleotide sequence ID" value="NZ_BAAAQM010000093.1"/>
</dbReference>
<protein>
    <submittedName>
        <fullName evidence="2">Uncharacterized protein</fullName>
    </submittedName>
</protein>
<organism evidence="2 3">
    <name type="scientific">Catenulispora subtropica</name>
    <dbReference type="NCBI Taxonomy" id="450798"/>
    <lineage>
        <taxon>Bacteria</taxon>
        <taxon>Bacillati</taxon>
        <taxon>Actinomycetota</taxon>
        <taxon>Actinomycetes</taxon>
        <taxon>Catenulisporales</taxon>
        <taxon>Catenulisporaceae</taxon>
        <taxon>Catenulispora</taxon>
    </lineage>
</organism>
<evidence type="ECO:0000256" key="1">
    <source>
        <dbReference type="SAM" id="MobiDB-lite"/>
    </source>
</evidence>
<reference evidence="2 3" key="1">
    <citation type="journal article" date="2019" name="Int. J. Syst. Evol. Microbiol.">
        <title>The Global Catalogue of Microorganisms (GCM) 10K type strain sequencing project: providing services to taxonomists for standard genome sequencing and annotation.</title>
        <authorList>
            <consortium name="The Broad Institute Genomics Platform"/>
            <consortium name="The Broad Institute Genome Sequencing Center for Infectious Disease"/>
            <person name="Wu L."/>
            <person name="Ma J."/>
        </authorList>
    </citation>
    <scope>NUCLEOTIDE SEQUENCE [LARGE SCALE GENOMIC DNA]</scope>
    <source>
        <strain evidence="2 3">JCM 16013</strain>
    </source>
</reference>